<evidence type="ECO:0000256" key="2">
    <source>
        <dbReference type="ARBA" id="ARBA00022747"/>
    </source>
</evidence>
<dbReference type="InterPro" id="IPR052021">
    <property type="entry name" value="Type-I_RS_S_subunit"/>
</dbReference>
<proteinExistence type="inferred from homology"/>
<comment type="similarity">
    <text evidence="1">Belongs to the type-I restriction system S methylase family.</text>
</comment>
<organism evidence="5 6">
    <name type="scientific">Pseudomonas eucalypticola</name>
    <dbReference type="NCBI Taxonomy" id="2599595"/>
    <lineage>
        <taxon>Bacteria</taxon>
        <taxon>Pseudomonadati</taxon>
        <taxon>Pseudomonadota</taxon>
        <taxon>Gammaproteobacteria</taxon>
        <taxon>Pseudomonadales</taxon>
        <taxon>Pseudomonadaceae</taxon>
        <taxon>Pseudomonas</taxon>
    </lineage>
</organism>
<gene>
    <name evidence="5" type="ORF">HWQ56_03635</name>
</gene>
<dbReference type="GO" id="GO:0004519">
    <property type="term" value="F:endonuclease activity"/>
    <property type="evidence" value="ECO:0007669"/>
    <property type="project" value="UniProtKB-KW"/>
</dbReference>
<feature type="domain" description="Type I restriction modification DNA specificity" evidence="4">
    <location>
        <begin position="90"/>
        <end position="168"/>
    </location>
</feature>
<dbReference type="SUPFAM" id="SSF116734">
    <property type="entry name" value="DNA methylase specificity domain"/>
    <property type="match status" value="1"/>
</dbReference>
<protein>
    <submittedName>
        <fullName evidence="5">Restriction endonuclease subunit S</fullName>
    </submittedName>
</protein>
<accession>A0A7D5D4N8</accession>
<sequence>MVAKKILSHIADVSLGQTFRERAETDSPESGIRLIQIKDIREGELNDIDSLPFADIEPSKLKVKLQAGDLLLPLRGTRTEAMMFNGVSDNVTTTNQVAIIRPRQGGGVKLEYLHWFFNSAKGNVLLESIRTSASIPNISVKNLIEISVPVPSLEKQERIIDIYHNWCAQRITLRELIANGESMVASAAHEMLDGD</sequence>
<evidence type="ECO:0000313" key="5">
    <source>
        <dbReference type="EMBL" id="QKZ02939.1"/>
    </source>
</evidence>
<keyword evidence="2" id="KW-0680">Restriction system</keyword>
<keyword evidence="3" id="KW-0238">DNA-binding</keyword>
<dbReference type="PANTHER" id="PTHR30408">
    <property type="entry name" value="TYPE-1 RESTRICTION ENZYME ECOKI SPECIFICITY PROTEIN"/>
    <property type="match status" value="1"/>
</dbReference>
<dbReference type="InterPro" id="IPR000055">
    <property type="entry name" value="Restrct_endonuc_typeI_TRD"/>
</dbReference>
<dbReference type="Pfam" id="PF01420">
    <property type="entry name" value="Methylase_S"/>
    <property type="match status" value="1"/>
</dbReference>
<reference evidence="5 6" key="1">
    <citation type="submission" date="2020-06" db="EMBL/GenBank/DDBJ databases">
        <title>Pseudomonas eucalypticola sp. nov., an endophyte of Eucalyptus dunnii leaves with biocontrol ability of eucalyptus leaf blight.</title>
        <authorList>
            <person name="Liu Y."/>
            <person name="Song Z."/>
            <person name="Zeng H."/>
            <person name="Lu M."/>
            <person name="Wang X."/>
            <person name="Lian X."/>
            <person name="Zhang Q."/>
        </authorList>
    </citation>
    <scope>NUCLEOTIDE SEQUENCE [LARGE SCALE GENOMIC DNA]</scope>
    <source>
        <strain evidence="5 6">NP-1</strain>
    </source>
</reference>
<dbReference type="EMBL" id="CP056030">
    <property type="protein sequence ID" value="QKZ02939.1"/>
    <property type="molecule type" value="Genomic_DNA"/>
</dbReference>
<dbReference type="Gene3D" id="3.90.220.20">
    <property type="entry name" value="DNA methylase specificity domains"/>
    <property type="match status" value="1"/>
</dbReference>
<evidence type="ECO:0000256" key="3">
    <source>
        <dbReference type="ARBA" id="ARBA00023125"/>
    </source>
</evidence>
<name>A0A7D5D4N8_9PSED</name>
<keyword evidence="6" id="KW-1185">Reference proteome</keyword>
<evidence type="ECO:0000259" key="4">
    <source>
        <dbReference type="Pfam" id="PF01420"/>
    </source>
</evidence>
<dbReference type="InterPro" id="IPR044946">
    <property type="entry name" value="Restrct_endonuc_typeI_TRD_sf"/>
</dbReference>
<dbReference type="AlphaFoldDB" id="A0A7D5D4N8"/>
<dbReference type="GO" id="GO:0003677">
    <property type="term" value="F:DNA binding"/>
    <property type="evidence" value="ECO:0007669"/>
    <property type="project" value="UniProtKB-KW"/>
</dbReference>
<dbReference type="KEGG" id="pez:HWQ56_03635"/>
<keyword evidence="5" id="KW-0255">Endonuclease</keyword>
<dbReference type="GO" id="GO:0009307">
    <property type="term" value="P:DNA restriction-modification system"/>
    <property type="evidence" value="ECO:0007669"/>
    <property type="project" value="UniProtKB-KW"/>
</dbReference>
<evidence type="ECO:0000313" key="6">
    <source>
        <dbReference type="Proteomes" id="UP000509568"/>
    </source>
</evidence>
<dbReference type="Proteomes" id="UP000509568">
    <property type="component" value="Chromosome"/>
</dbReference>
<dbReference type="PANTHER" id="PTHR30408:SF12">
    <property type="entry name" value="TYPE I RESTRICTION ENZYME MJAVIII SPECIFICITY SUBUNIT"/>
    <property type="match status" value="1"/>
</dbReference>
<evidence type="ECO:0000256" key="1">
    <source>
        <dbReference type="ARBA" id="ARBA00010923"/>
    </source>
</evidence>
<keyword evidence="5" id="KW-0378">Hydrolase</keyword>
<keyword evidence="5" id="KW-0540">Nuclease</keyword>